<evidence type="ECO:0000313" key="2">
    <source>
        <dbReference type="EMBL" id="NIE48681.1"/>
    </source>
</evidence>
<feature type="region of interest" description="Disordered" evidence="1">
    <location>
        <begin position="1"/>
        <end position="20"/>
    </location>
</feature>
<dbReference type="EMBL" id="GIKN01006408">
    <property type="protein sequence ID" value="NIE48681.1"/>
    <property type="molecule type" value="Transcribed_RNA"/>
</dbReference>
<feature type="compositionally biased region" description="Basic residues" evidence="1">
    <location>
        <begin position="11"/>
        <end position="20"/>
    </location>
</feature>
<feature type="compositionally biased region" description="Basic and acidic residues" evidence="1">
    <location>
        <begin position="1"/>
        <end position="10"/>
    </location>
</feature>
<name>A0A6G5ACF1_RHIMP</name>
<evidence type="ECO:0000256" key="1">
    <source>
        <dbReference type="SAM" id="MobiDB-lite"/>
    </source>
</evidence>
<proteinExistence type="predicted"/>
<organism evidence="2">
    <name type="scientific">Rhipicephalus microplus</name>
    <name type="common">Cattle tick</name>
    <name type="synonym">Boophilus microplus</name>
    <dbReference type="NCBI Taxonomy" id="6941"/>
    <lineage>
        <taxon>Eukaryota</taxon>
        <taxon>Metazoa</taxon>
        <taxon>Ecdysozoa</taxon>
        <taxon>Arthropoda</taxon>
        <taxon>Chelicerata</taxon>
        <taxon>Arachnida</taxon>
        <taxon>Acari</taxon>
        <taxon>Parasitiformes</taxon>
        <taxon>Ixodida</taxon>
        <taxon>Ixodoidea</taxon>
        <taxon>Ixodidae</taxon>
        <taxon>Rhipicephalinae</taxon>
        <taxon>Rhipicephalus</taxon>
        <taxon>Boophilus</taxon>
    </lineage>
</organism>
<protein>
    <submittedName>
        <fullName evidence="2">Uncharacterized protein</fullName>
    </submittedName>
</protein>
<accession>A0A6G5ACF1</accession>
<sequence>MQYSVHDLRNKPAKVPRKGNKLGGHALQNLTLLRLLPMYVGSKVADYNDPTWQLLLKLMHISDLVMAPLIKSAQVALLKVIIEECIRTRCSLFPKTKSRP</sequence>
<dbReference type="AlphaFoldDB" id="A0A6G5ACF1"/>
<reference evidence="2" key="1">
    <citation type="submission" date="2020-03" db="EMBL/GenBank/DDBJ databases">
        <title>A transcriptome and proteome of the tick Rhipicephalus microplus shaped by the genetic composition of its hosts and developmental stage.</title>
        <authorList>
            <person name="Garcia G.R."/>
            <person name="Ribeiro J.M.C."/>
            <person name="Maruyama S.R."/>
            <person name="Gardinasse L.G."/>
            <person name="Nelson K."/>
            <person name="Ferreira B.R."/>
            <person name="Andrade T.G."/>
            <person name="Santos I.K.F.M."/>
        </authorList>
    </citation>
    <scope>NUCLEOTIDE SEQUENCE</scope>
    <source>
        <strain evidence="2">NSGR</strain>
        <tissue evidence="2">Salivary glands</tissue>
    </source>
</reference>